<feature type="active site" description="N6-AMP-lysine intermediate" evidence="7">
    <location>
        <position position="128"/>
    </location>
</feature>
<comment type="function">
    <text evidence="7">Catalyzes the formation of phosphodiester linkages between 5'-phosphoryl and 3'-hydroxyl groups in double-stranded DNA using NAD as a coenzyme and as the energy source for the reaction.</text>
</comment>
<keyword evidence="3 7" id="KW-0227">DNA damage</keyword>
<evidence type="ECO:0000256" key="5">
    <source>
        <dbReference type="ARBA" id="ARBA00023204"/>
    </source>
</evidence>
<dbReference type="Pfam" id="PF03120">
    <property type="entry name" value="OB_DNA_ligase"/>
    <property type="match status" value="1"/>
</dbReference>
<keyword evidence="8" id="KW-0732">Signal</keyword>
<dbReference type="Gene3D" id="1.10.150.20">
    <property type="entry name" value="5' to 3' exonuclease, C-terminal subdomain"/>
    <property type="match status" value="2"/>
</dbReference>
<keyword evidence="1 7" id="KW-0436">Ligase</keyword>
<comment type="catalytic activity">
    <reaction evidence="6 7">
        <text>NAD(+) + (deoxyribonucleotide)n-3'-hydroxyl + 5'-phospho-(deoxyribonucleotide)m = (deoxyribonucleotide)n+m + AMP + beta-nicotinamide D-nucleotide.</text>
        <dbReference type="EC" id="6.5.1.2"/>
    </reaction>
</comment>
<dbReference type="InterPro" id="IPR033136">
    <property type="entry name" value="DNA_ligase_CS"/>
</dbReference>
<dbReference type="Gene3D" id="1.10.287.610">
    <property type="entry name" value="Helix hairpin bin"/>
    <property type="match status" value="1"/>
</dbReference>
<keyword evidence="4 7" id="KW-0520">NAD</keyword>
<evidence type="ECO:0000256" key="8">
    <source>
        <dbReference type="SAM" id="SignalP"/>
    </source>
</evidence>
<name>A0ABV7B478_9GAMM</name>
<evidence type="ECO:0000313" key="11">
    <source>
        <dbReference type="Proteomes" id="UP001595386"/>
    </source>
</evidence>
<dbReference type="PROSITE" id="PS01056">
    <property type="entry name" value="DNA_LIGASE_N2"/>
    <property type="match status" value="1"/>
</dbReference>
<evidence type="ECO:0000256" key="1">
    <source>
        <dbReference type="ARBA" id="ARBA00022598"/>
    </source>
</evidence>
<evidence type="ECO:0000256" key="7">
    <source>
        <dbReference type="HAMAP-Rule" id="MF_01587"/>
    </source>
</evidence>
<gene>
    <name evidence="7 10" type="primary">ligB</name>
    <name evidence="10" type="ORF">ACFODV_08100</name>
</gene>
<reference evidence="11" key="1">
    <citation type="journal article" date="2019" name="Int. J. Syst. Evol. Microbiol.">
        <title>The Global Catalogue of Microorganisms (GCM) 10K type strain sequencing project: providing services to taxonomists for standard genome sequencing and annotation.</title>
        <authorList>
            <consortium name="The Broad Institute Genomics Platform"/>
            <consortium name="The Broad Institute Genome Sequencing Center for Infectious Disease"/>
            <person name="Wu L."/>
            <person name="Ma J."/>
        </authorList>
    </citation>
    <scope>NUCLEOTIDE SEQUENCE [LARGE SCALE GENOMIC DNA]</scope>
    <source>
        <strain evidence="11">KCTC 52660</strain>
    </source>
</reference>
<dbReference type="NCBIfam" id="NF005987">
    <property type="entry name" value="PRK08097.1"/>
    <property type="match status" value="1"/>
</dbReference>
<dbReference type="RefSeq" id="WP_379757388.1">
    <property type="nucleotide sequence ID" value="NZ_JBHRSQ010000010.1"/>
</dbReference>
<dbReference type="Proteomes" id="UP001595386">
    <property type="component" value="Unassembled WGS sequence"/>
</dbReference>
<dbReference type="SUPFAM" id="SSF50249">
    <property type="entry name" value="Nucleic acid-binding proteins"/>
    <property type="match status" value="1"/>
</dbReference>
<proteinExistence type="inferred from homology"/>
<evidence type="ECO:0000256" key="4">
    <source>
        <dbReference type="ARBA" id="ARBA00023027"/>
    </source>
</evidence>
<evidence type="ECO:0000256" key="3">
    <source>
        <dbReference type="ARBA" id="ARBA00022763"/>
    </source>
</evidence>
<keyword evidence="11" id="KW-1185">Reference proteome</keyword>
<evidence type="ECO:0000256" key="2">
    <source>
        <dbReference type="ARBA" id="ARBA00022705"/>
    </source>
</evidence>
<accession>A0ABV7B478</accession>
<keyword evidence="2 7" id="KW-0235">DNA replication</keyword>
<comment type="similarity">
    <text evidence="7">Belongs to the NAD-dependent DNA ligase family. LigB subfamily.</text>
</comment>
<dbReference type="InterPro" id="IPR012340">
    <property type="entry name" value="NA-bd_OB-fold"/>
</dbReference>
<feature type="domain" description="NAD-dependent DNA ligase N-terminal" evidence="9">
    <location>
        <begin position="32"/>
        <end position="430"/>
    </location>
</feature>
<feature type="chain" id="PRO_5046162599" description="DNA ligase B" evidence="8">
    <location>
        <begin position="26"/>
        <end position="562"/>
    </location>
</feature>
<dbReference type="InterPro" id="IPR020923">
    <property type="entry name" value="DNA_ligase_B"/>
</dbReference>
<evidence type="ECO:0000259" key="9">
    <source>
        <dbReference type="SMART" id="SM00532"/>
    </source>
</evidence>
<keyword evidence="5 7" id="KW-0234">DNA repair</keyword>
<dbReference type="SUPFAM" id="SSF56091">
    <property type="entry name" value="DNA ligase/mRNA capping enzyme, catalytic domain"/>
    <property type="match status" value="1"/>
</dbReference>
<dbReference type="SMART" id="SM00532">
    <property type="entry name" value="LIGANc"/>
    <property type="match status" value="1"/>
</dbReference>
<comment type="caution">
    <text evidence="10">The sequence shown here is derived from an EMBL/GenBank/DDBJ whole genome shotgun (WGS) entry which is preliminary data.</text>
</comment>
<dbReference type="Pfam" id="PF14520">
    <property type="entry name" value="HHH_5"/>
    <property type="match status" value="1"/>
</dbReference>
<dbReference type="Pfam" id="PF01653">
    <property type="entry name" value="DNA_ligase_aden"/>
    <property type="match status" value="1"/>
</dbReference>
<dbReference type="InterPro" id="IPR050326">
    <property type="entry name" value="NAD_dep_DNA_ligaseB"/>
</dbReference>
<dbReference type="HAMAP" id="MF_01587">
    <property type="entry name" value="DNA_ligase_B"/>
    <property type="match status" value="1"/>
</dbReference>
<dbReference type="InterPro" id="IPR004150">
    <property type="entry name" value="NAD_DNA_ligase_OB"/>
</dbReference>
<dbReference type="PANTHER" id="PTHR47810">
    <property type="entry name" value="DNA LIGASE"/>
    <property type="match status" value="1"/>
</dbReference>
<dbReference type="InterPro" id="IPR013839">
    <property type="entry name" value="DNAligase_adenylation"/>
</dbReference>
<sequence>MRQRLLVGLLWLAAFLPIFLTSAFAEPCPAPPAAAAVKTLVERLAEWDEAYYRRGESLVSDDVYDQARTRLAHWRRCYPERVPALPVPRHSGGEAAHPLPQTGLAKLPDRSAVERWLLRRHDVWIQPKVDGVAVTLVYERGELVRAISRGDGVSGQDWTRRVQQLPGVPTRLPEARQAVMQGELYWRFDGHVQADEGNAGARARVSGLMAREALDPAAVADIGLFIWDWPDGPEEMTERLATLARLGFADTAEWSLPVADITEVARYREALFHEPQPFATDGVVLRQASRPTGEAWRAEPPDWAVAWKHPAREALAEVRGVVFRIGRSGRVTPVLQLFPVALEGRTIRRVSLGSLDQWRVHDIRPGDHVVIALAGLTIPQLRDVAWQAETREPLVVPDPSEYHALSCLRLAPGCEEQFLERLVWLSGPEALSLSGLGPGTWRALVRAGKIDGLLDWMRLDASDLKAAHGIGPVRAAELMAAFTAARARTFPRWLQALGAPPGVASALPAGWAAMAARSVDEWAREPGIGPVRARALRAFFTDREVNHLAARLANAGVEGFIP</sequence>
<dbReference type="PANTHER" id="PTHR47810:SF1">
    <property type="entry name" value="DNA LIGASE B"/>
    <property type="match status" value="1"/>
</dbReference>
<dbReference type="Gene3D" id="2.40.50.140">
    <property type="entry name" value="Nucleic acid-binding proteins"/>
    <property type="match status" value="1"/>
</dbReference>
<feature type="signal peptide" evidence="8">
    <location>
        <begin position="1"/>
        <end position="25"/>
    </location>
</feature>
<dbReference type="GO" id="GO:0003911">
    <property type="term" value="F:DNA ligase (NAD+) activity"/>
    <property type="evidence" value="ECO:0007669"/>
    <property type="project" value="UniProtKB-EC"/>
</dbReference>
<organism evidence="10 11">
    <name type="scientific">Halomonas tibetensis</name>
    <dbReference type="NCBI Taxonomy" id="2259590"/>
    <lineage>
        <taxon>Bacteria</taxon>
        <taxon>Pseudomonadati</taxon>
        <taxon>Pseudomonadota</taxon>
        <taxon>Gammaproteobacteria</taxon>
        <taxon>Oceanospirillales</taxon>
        <taxon>Halomonadaceae</taxon>
        <taxon>Halomonas</taxon>
    </lineage>
</organism>
<dbReference type="InterPro" id="IPR013840">
    <property type="entry name" value="DNAligase_N"/>
</dbReference>
<dbReference type="InterPro" id="IPR010994">
    <property type="entry name" value="RuvA_2-like"/>
</dbReference>
<dbReference type="SUPFAM" id="SSF47781">
    <property type="entry name" value="RuvA domain 2-like"/>
    <property type="match status" value="1"/>
</dbReference>
<dbReference type="EMBL" id="JBHRSQ010000010">
    <property type="protein sequence ID" value="MFC2991995.1"/>
    <property type="molecule type" value="Genomic_DNA"/>
</dbReference>
<dbReference type="EC" id="6.5.1.2" evidence="7"/>
<evidence type="ECO:0000313" key="10">
    <source>
        <dbReference type="EMBL" id="MFC2991995.1"/>
    </source>
</evidence>
<dbReference type="Gene3D" id="3.30.470.30">
    <property type="entry name" value="DNA ligase/mRNA capping enzyme"/>
    <property type="match status" value="1"/>
</dbReference>
<evidence type="ECO:0000256" key="6">
    <source>
        <dbReference type="ARBA" id="ARBA00034005"/>
    </source>
</evidence>
<protein>
    <recommendedName>
        <fullName evidence="7">DNA ligase B</fullName>
        <ecNumber evidence="7">6.5.1.2</ecNumber>
    </recommendedName>
    <alternativeName>
        <fullName evidence="7">Polydeoxyribonucleotide synthase [NAD(+)] B</fullName>
    </alternativeName>
</protein>